<proteinExistence type="predicted"/>
<sequence length="155" mass="16995">MWNTSRFRGLWLAVPTLLAPWLMIEAAIADSFTLSPGFSPNPTEVKSTTGGGVDVSTLVSRQSTQTGECTGFANREPDVTLNLKAFFKALKVNVQSAEDTALVIQGPGGLWCNDDEEDKNPGIAGEWLPGTYKIWVTTYSKNRSAPYVLRIQELR</sequence>
<evidence type="ECO:0008006" key="2">
    <source>
        <dbReference type="Google" id="ProtNLM"/>
    </source>
</evidence>
<dbReference type="AlphaFoldDB" id="A0A7C3KDF7"/>
<dbReference type="EMBL" id="DSRU01000158">
    <property type="protein sequence ID" value="HFM98224.1"/>
    <property type="molecule type" value="Genomic_DNA"/>
</dbReference>
<evidence type="ECO:0000313" key="1">
    <source>
        <dbReference type="EMBL" id="HFM98224.1"/>
    </source>
</evidence>
<organism evidence="1">
    <name type="scientific">Oscillatoriales cyanobacterium SpSt-418</name>
    <dbReference type="NCBI Taxonomy" id="2282169"/>
    <lineage>
        <taxon>Bacteria</taxon>
        <taxon>Bacillati</taxon>
        <taxon>Cyanobacteriota</taxon>
        <taxon>Cyanophyceae</taxon>
        <taxon>Oscillatoriophycideae</taxon>
        <taxon>Oscillatoriales</taxon>
    </lineage>
</organism>
<comment type="caution">
    <text evidence="1">The sequence shown here is derived from an EMBL/GenBank/DDBJ whole genome shotgun (WGS) entry which is preliminary data.</text>
</comment>
<gene>
    <name evidence="1" type="ORF">ENR64_10805</name>
</gene>
<reference evidence="1" key="1">
    <citation type="journal article" date="2020" name="mSystems">
        <title>Genome- and Community-Level Interaction Insights into Carbon Utilization and Element Cycling Functions of Hydrothermarchaeota in Hydrothermal Sediment.</title>
        <authorList>
            <person name="Zhou Z."/>
            <person name="Liu Y."/>
            <person name="Xu W."/>
            <person name="Pan J."/>
            <person name="Luo Z.H."/>
            <person name="Li M."/>
        </authorList>
    </citation>
    <scope>NUCLEOTIDE SEQUENCE [LARGE SCALE GENOMIC DNA]</scope>
    <source>
        <strain evidence="1">SpSt-418</strain>
    </source>
</reference>
<accession>A0A7C3KDF7</accession>
<name>A0A7C3KDF7_9CYAN</name>
<protein>
    <recommendedName>
        <fullName evidence="2">Peptidase S1</fullName>
    </recommendedName>
</protein>